<dbReference type="AlphaFoldDB" id="A0A399D3L9"/>
<protein>
    <recommendedName>
        <fullName evidence="3">Type VI secretion system baseplate subunit TssG</fullName>
    </recommendedName>
</protein>
<reference evidence="1 2" key="1">
    <citation type="journal article" date="2015" name="Int. J. Syst. Evol. Microbiol.">
        <title>Mariniphaga sediminis sp. nov., isolated from coastal sediment.</title>
        <authorList>
            <person name="Wang F.Q."/>
            <person name="Shen Q.Y."/>
            <person name="Chen G.J."/>
            <person name="Du Z.J."/>
        </authorList>
    </citation>
    <scope>NUCLEOTIDE SEQUENCE [LARGE SCALE GENOMIC DNA]</scope>
    <source>
        <strain evidence="1 2">SY21</strain>
    </source>
</reference>
<evidence type="ECO:0008006" key="3">
    <source>
        <dbReference type="Google" id="ProtNLM"/>
    </source>
</evidence>
<keyword evidence="2" id="KW-1185">Reference proteome</keyword>
<comment type="caution">
    <text evidence="1">The sequence shown here is derived from an EMBL/GenBank/DDBJ whole genome shotgun (WGS) entry which is preliminary data.</text>
</comment>
<dbReference type="OrthoDB" id="1411058at2"/>
<dbReference type="Pfam" id="PF06996">
    <property type="entry name" value="T6SS_TssG"/>
    <property type="match status" value="1"/>
</dbReference>
<evidence type="ECO:0000313" key="1">
    <source>
        <dbReference type="EMBL" id="RIH65321.1"/>
    </source>
</evidence>
<dbReference type="EMBL" id="QWET01000006">
    <property type="protein sequence ID" value="RIH65321.1"/>
    <property type="molecule type" value="Genomic_DNA"/>
</dbReference>
<dbReference type="InterPro" id="IPR010732">
    <property type="entry name" value="T6SS_TssG-like"/>
</dbReference>
<proteinExistence type="predicted"/>
<organism evidence="1 2">
    <name type="scientific">Mariniphaga sediminis</name>
    <dbReference type="NCBI Taxonomy" id="1628158"/>
    <lineage>
        <taxon>Bacteria</taxon>
        <taxon>Pseudomonadati</taxon>
        <taxon>Bacteroidota</taxon>
        <taxon>Bacteroidia</taxon>
        <taxon>Marinilabiliales</taxon>
        <taxon>Prolixibacteraceae</taxon>
        <taxon>Mariniphaga</taxon>
    </lineage>
</organism>
<dbReference type="RefSeq" id="WP_119349702.1">
    <property type="nucleotide sequence ID" value="NZ_QWET01000006.1"/>
</dbReference>
<dbReference type="Proteomes" id="UP000266441">
    <property type="component" value="Unassembled WGS sequence"/>
</dbReference>
<gene>
    <name evidence="1" type="ORF">D1164_09320</name>
</gene>
<name>A0A399D3L9_9BACT</name>
<sequence length="316" mass="36109">MNLKEKSEYINTLLFDLRAEYVISCLLGEDNISQKDVLAVFDGPFKRKWSFDIDRSEVEDFENGDESLSVHLNRAGIYDGLPEALFHSFSDNKNASGDDMAKESMKIKGEEKSIRKFFRPFEHEIFFQNVNVVEKETEVLRRLYSDFLNGLIPGFWKIDRKIPPLYASRLIKLLPYAHQIAGNYNITARCLESILGEDVSIELDPWEPEELNGSEVEDKPRGGALGWSKLGKDMVIGKKASGFIGRLVVKVGPLKNTHVRDFFENRAADRLLNCFYGYFMPVELDVETQLVSDKKQKTFVLDPETKNSLLGYSTVL</sequence>
<accession>A0A399D3L9</accession>
<evidence type="ECO:0000313" key="2">
    <source>
        <dbReference type="Proteomes" id="UP000266441"/>
    </source>
</evidence>